<gene>
    <name evidence="1" type="ORF">CFBP5477_014050</name>
</gene>
<evidence type="ECO:0000313" key="1">
    <source>
        <dbReference type="EMBL" id="WHA40914.1"/>
    </source>
</evidence>
<organism evidence="1 2">
    <name type="scientific">Agrobacterium larrymoorei</name>
    <dbReference type="NCBI Taxonomy" id="160699"/>
    <lineage>
        <taxon>Bacteria</taxon>
        <taxon>Pseudomonadati</taxon>
        <taxon>Pseudomonadota</taxon>
        <taxon>Alphaproteobacteria</taxon>
        <taxon>Hyphomicrobiales</taxon>
        <taxon>Rhizobiaceae</taxon>
        <taxon>Rhizobium/Agrobacterium group</taxon>
        <taxon>Agrobacterium</taxon>
    </lineage>
</organism>
<name>A0AAF0HAL2_9HYPH</name>
<dbReference type="RefSeq" id="WP_282503224.1">
    <property type="nucleotide sequence ID" value="NZ_CP124733.1"/>
</dbReference>
<proteinExistence type="predicted"/>
<accession>A0AAF0HAL2</accession>
<reference evidence="1" key="1">
    <citation type="submission" date="2023-05" db="EMBL/GenBank/DDBJ databases">
        <title>Complete genome sequence of Agrobacterium larrymoorei CFBP5477.</title>
        <authorList>
            <person name="Yen H.-C."/>
            <person name="Chou L."/>
            <person name="Lin Y.-C."/>
            <person name="Lai E.-M."/>
            <person name="Kuo C.-H."/>
        </authorList>
    </citation>
    <scope>NUCLEOTIDE SEQUENCE</scope>
    <source>
        <strain evidence="1">CFBP5477</strain>
    </source>
</reference>
<sequence length="343" mass="35352">MADIDARLKARELLEASFELLQQEGIQAALDYIQVSVAPQLSDLQAAIGRAQAAIDEILGGNAPNAQKLGGQPPSYYATAQALTDGLASNAQEIGVLIEQRVAALVDSSPAALDTLKELATAIGNDPDFAVTMTNAIAKKLETAGGTMTGPLLLAASVAAAASLRIPHGTGPSVPVNGDLWTTTAGLLARINGVTRTFFDNVNLVKVSQAEAEAGTATTARLWAAQQVFQAIAAYLAVNAPQPFTGTYNVVSLAINTPRQNTSGKPMFVVAIMPGNSNLAGQIALYVGTPGSYSRVGVDHSPSVNAAASCSAVVAPGEYYYWLLGHGGSNASGFPTPTLMEKT</sequence>
<dbReference type="Proteomes" id="UP000298664">
    <property type="component" value="Chromosome Circular"/>
</dbReference>
<evidence type="ECO:0000313" key="2">
    <source>
        <dbReference type="Proteomes" id="UP000298664"/>
    </source>
</evidence>
<protein>
    <submittedName>
        <fullName evidence="1">Uncharacterized protein</fullName>
    </submittedName>
</protein>
<dbReference type="EMBL" id="CP124733">
    <property type="protein sequence ID" value="WHA40914.1"/>
    <property type="molecule type" value="Genomic_DNA"/>
</dbReference>
<dbReference type="AlphaFoldDB" id="A0AAF0HAL2"/>